<sequence>MDARRRAKRPQEEGHEPVAPGAPKPKAAAADLSTKKAKRTRAQRLLAAAPYIAVAAGTAYFADLRSVLLDKEARLHWAFLAISALCAACVVLVFVYLSVFIPLTTGRAIGTFRSRHAVLSPAKPSLLPS</sequence>
<reference evidence="3 4" key="1">
    <citation type="journal article" name="Sci. Rep.">
        <title>Genome-scale phylogenetic analyses confirm Olpidium as the closest living zoosporic fungus to the non-flagellated, terrestrial fungi.</title>
        <authorList>
            <person name="Chang Y."/>
            <person name="Rochon D."/>
            <person name="Sekimoto S."/>
            <person name="Wang Y."/>
            <person name="Chovatia M."/>
            <person name="Sandor L."/>
            <person name="Salamov A."/>
            <person name="Grigoriev I.V."/>
            <person name="Stajich J.E."/>
            <person name="Spatafora J.W."/>
        </authorList>
    </citation>
    <scope>NUCLEOTIDE SEQUENCE [LARGE SCALE GENOMIC DNA]</scope>
    <source>
        <strain evidence="3">S191</strain>
    </source>
</reference>
<keyword evidence="2" id="KW-0472">Membrane</keyword>
<feature type="compositionally biased region" description="Basic and acidic residues" evidence="1">
    <location>
        <begin position="1"/>
        <end position="16"/>
    </location>
</feature>
<proteinExistence type="predicted"/>
<dbReference type="EMBL" id="JAEFCI010005216">
    <property type="protein sequence ID" value="KAG5460442.1"/>
    <property type="molecule type" value="Genomic_DNA"/>
</dbReference>
<name>A0A8H7ZWG1_9FUNG</name>
<accession>A0A8H7ZWG1</accession>
<evidence type="ECO:0000313" key="4">
    <source>
        <dbReference type="Proteomes" id="UP000673691"/>
    </source>
</evidence>
<feature type="region of interest" description="Disordered" evidence="1">
    <location>
        <begin position="1"/>
        <end position="34"/>
    </location>
</feature>
<dbReference type="Proteomes" id="UP000673691">
    <property type="component" value="Unassembled WGS sequence"/>
</dbReference>
<evidence type="ECO:0000256" key="1">
    <source>
        <dbReference type="SAM" id="MobiDB-lite"/>
    </source>
</evidence>
<keyword evidence="4" id="KW-1185">Reference proteome</keyword>
<feature type="transmembrane region" description="Helical" evidence="2">
    <location>
        <begin position="45"/>
        <end position="62"/>
    </location>
</feature>
<feature type="compositionally biased region" description="Low complexity" evidence="1">
    <location>
        <begin position="17"/>
        <end position="30"/>
    </location>
</feature>
<evidence type="ECO:0000256" key="2">
    <source>
        <dbReference type="SAM" id="Phobius"/>
    </source>
</evidence>
<protein>
    <submittedName>
        <fullName evidence="3">Uncharacterized protein</fullName>
    </submittedName>
</protein>
<keyword evidence="2" id="KW-0812">Transmembrane</keyword>
<dbReference type="AlphaFoldDB" id="A0A8H7ZWG1"/>
<gene>
    <name evidence="3" type="ORF">BJ554DRAFT_7508</name>
</gene>
<keyword evidence="2" id="KW-1133">Transmembrane helix</keyword>
<comment type="caution">
    <text evidence="3">The sequence shown here is derived from an EMBL/GenBank/DDBJ whole genome shotgun (WGS) entry which is preliminary data.</text>
</comment>
<organism evidence="3 4">
    <name type="scientific">Olpidium bornovanus</name>
    <dbReference type="NCBI Taxonomy" id="278681"/>
    <lineage>
        <taxon>Eukaryota</taxon>
        <taxon>Fungi</taxon>
        <taxon>Fungi incertae sedis</taxon>
        <taxon>Olpidiomycota</taxon>
        <taxon>Olpidiomycotina</taxon>
        <taxon>Olpidiomycetes</taxon>
        <taxon>Olpidiales</taxon>
        <taxon>Olpidiaceae</taxon>
        <taxon>Olpidium</taxon>
    </lineage>
</organism>
<evidence type="ECO:0000313" key="3">
    <source>
        <dbReference type="EMBL" id="KAG5460442.1"/>
    </source>
</evidence>
<dbReference type="Pfam" id="PF20479">
    <property type="entry name" value="TMEM128"/>
    <property type="match status" value="1"/>
</dbReference>
<dbReference type="InterPro" id="IPR033579">
    <property type="entry name" value="TMEM128"/>
</dbReference>
<feature type="transmembrane region" description="Helical" evidence="2">
    <location>
        <begin position="77"/>
        <end position="103"/>
    </location>
</feature>